<sequence length="154" mass="17684">MLQHLQLVWVPLATPNLRMSLLWLIPSSTERRRVHFVGLLAIAQSTCVDVPLSIAVFGLPEAPVKVAIFLFMSKTRHLSDFEHSMIVDAENAGFNYIQNIQLFGSSCTTVDKVFEECKKSLKGKKKIFERKAKQWIEIFSELKRCQMTNTHYVQ</sequence>
<accession>A0A4Y2LFI3</accession>
<keyword evidence="2" id="KW-1185">Reference proteome</keyword>
<name>A0A4Y2LFI3_ARAVE</name>
<dbReference type="EMBL" id="BGPR01005674">
    <property type="protein sequence ID" value="GBN12366.1"/>
    <property type="molecule type" value="Genomic_DNA"/>
</dbReference>
<proteinExistence type="predicted"/>
<comment type="caution">
    <text evidence="1">The sequence shown here is derived from an EMBL/GenBank/DDBJ whole genome shotgun (WGS) entry which is preliminary data.</text>
</comment>
<gene>
    <name evidence="1" type="ORF">AVEN_239844_1</name>
</gene>
<evidence type="ECO:0000313" key="1">
    <source>
        <dbReference type="EMBL" id="GBN12366.1"/>
    </source>
</evidence>
<dbReference type="Proteomes" id="UP000499080">
    <property type="component" value="Unassembled WGS sequence"/>
</dbReference>
<dbReference type="AlphaFoldDB" id="A0A4Y2LFI3"/>
<evidence type="ECO:0000313" key="2">
    <source>
        <dbReference type="Proteomes" id="UP000499080"/>
    </source>
</evidence>
<reference evidence="1 2" key="1">
    <citation type="journal article" date="2019" name="Sci. Rep.">
        <title>Orb-weaving spider Araneus ventricosus genome elucidates the spidroin gene catalogue.</title>
        <authorList>
            <person name="Kono N."/>
            <person name="Nakamura H."/>
            <person name="Ohtoshi R."/>
            <person name="Moran D.A.P."/>
            <person name="Shinohara A."/>
            <person name="Yoshida Y."/>
            <person name="Fujiwara M."/>
            <person name="Mori M."/>
            <person name="Tomita M."/>
            <person name="Arakawa K."/>
        </authorList>
    </citation>
    <scope>NUCLEOTIDE SEQUENCE [LARGE SCALE GENOMIC DNA]</scope>
</reference>
<protein>
    <submittedName>
        <fullName evidence="1">Uncharacterized protein</fullName>
    </submittedName>
</protein>
<organism evidence="1 2">
    <name type="scientific">Araneus ventricosus</name>
    <name type="common">Orbweaver spider</name>
    <name type="synonym">Epeira ventricosa</name>
    <dbReference type="NCBI Taxonomy" id="182803"/>
    <lineage>
        <taxon>Eukaryota</taxon>
        <taxon>Metazoa</taxon>
        <taxon>Ecdysozoa</taxon>
        <taxon>Arthropoda</taxon>
        <taxon>Chelicerata</taxon>
        <taxon>Arachnida</taxon>
        <taxon>Araneae</taxon>
        <taxon>Araneomorphae</taxon>
        <taxon>Entelegynae</taxon>
        <taxon>Araneoidea</taxon>
        <taxon>Araneidae</taxon>
        <taxon>Araneus</taxon>
    </lineage>
</organism>